<dbReference type="GO" id="GO:0005886">
    <property type="term" value="C:plasma membrane"/>
    <property type="evidence" value="ECO:0007669"/>
    <property type="project" value="TreeGrafter"/>
</dbReference>
<evidence type="ECO:0000256" key="1">
    <source>
        <dbReference type="ARBA" id="ARBA00004141"/>
    </source>
</evidence>
<keyword evidence="5" id="KW-0186">Copper</keyword>
<sequence>MEGGLQAPRETTPSAISSQYVAPLAARMSHDHGSHSSDASSMASSMTDMGDQFCEGDGTVMLMGFQAATSASVRCILFLFEGAGVDTKTKYAFAALGAFCMGFANEMIRYGRDRMAKASGVCVGSDVKATFAFAVQMFLAYMLMLLVMLYEYVILIMIISGLAAGHLVTLRLSAGRRRAALKDGAKEASGVAGSSGTPCCNSATQA</sequence>
<evidence type="ECO:0000256" key="4">
    <source>
        <dbReference type="ARBA" id="ARBA00023136"/>
    </source>
</evidence>
<keyword evidence="5" id="KW-0813">Transport</keyword>
<accession>D7FH71</accession>
<comment type="subcellular location">
    <subcellularLocation>
        <location evidence="1 5">Membrane</location>
        <topology evidence="1 5">Multi-pass membrane protein</topology>
    </subcellularLocation>
</comment>
<reference evidence="6 7" key="1">
    <citation type="journal article" date="2010" name="Nature">
        <title>The Ectocarpus genome and the independent evolution of multicellularity in brown algae.</title>
        <authorList>
            <person name="Cock J.M."/>
            <person name="Sterck L."/>
            <person name="Rouze P."/>
            <person name="Scornet D."/>
            <person name="Allen A.E."/>
            <person name="Amoutzias G."/>
            <person name="Anthouard V."/>
            <person name="Artiguenave F."/>
            <person name="Aury J.M."/>
            <person name="Badger J.H."/>
            <person name="Beszteri B."/>
            <person name="Billiau K."/>
            <person name="Bonnet E."/>
            <person name="Bothwell J.H."/>
            <person name="Bowler C."/>
            <person name="Boyen C."/>
            <person name="Brownlee C."/>
            <person name="Carrano C.J."/>
            <person name="Charrier B."/>
            <person name="Cho G.Y."/>
            <person name="Coelho S.M."/>
            <person name="Collen J."/>
            <person name="Corre E."/>
            <person name="Da Silva C."/>
            <person name="Delage L."/>
            <person name="Delaroque N."/>
            <person name="Dittami S.M."/>
            <person name="Doulbeau S."/>
            <person name="Elias M."/>
            <person name="Farnham G."/>
            <person name="Gachon C.M."/>
            <person name="Gschloessl B."/>
            <person name="Heesch S."/>
            <person name="Jabbari K."/>
            <person name="Jubin C."/>
            <person name="Kawai H."/>
            <person name="Kimura K."/>
            <person name="Kloareg B."/>
            <person name="Kupper F.C."/>
            <person name="Lang D."/>
            <person name="Le Bail A."/>
            <person name="Leblanc C."/>
            <person name="Lerouge P."/>
            <person name="Lohr M."/>
            <person name="Lopez P.J."/>
            <person name="Martens C."/>
            <person name="Maumus F."/>
            <person name="Michel G."/>
            <person name="Miranda-Saavedra D."/>
            <person name="Morales J."/>
            <person name="Moreau H."/>
            <person name="Motomura T."/>
            <person name="Nagasato C."/>
            <person name="Napoli C.A."/>
            <person name="Nelson D.R."/>
            <person name="Nyvall-Collen P."/>
            <person name="Peters A.F."/>
            <person name="Pommier C."/>
            <person name="Potin P."/>
            <person name="Poulain J."/>
            <person name="Quesneville H."/>
            <person name="Read B."/>
            <person name="Rensing S.A."/>
            <person name="Ritter A."/>
            <person name="Rousvoal S."/>
            <person name="Samanta M."/>
            <person name="Samson G."/>
            <person name="Schroeder D.C."/>
            <person name="Segurens B."/>
            <person name="Strittmatter M."/>
            <person name="Tonon T."/>
            <person name="Tregear J.W."/>
            <person name="Valentin K."/>
            <person name="von Dassow P."/>
            <person name="Yamagishi T."/>
            <person name="Van de Peer Y."/>
            <person name="Wincker P."/>
        </authorList>
    </citation>
    <scope>NUCLEOTIDE SEQUENCE [LARGE SCALE GENOMIC DNA]</scope>
    <source>
        <strain evidence="7">Ec32 / CCAP1310/4</strain>
    </source>
</reference>
<dbReference type="EMBL" id="FN649755">
    <property type="protein sequence ID" value="CBJ28446.1"/>
    <property type="molecule type" value="Genomic_DNA"/>
</dbReference>
<gene>
    <name evidence="6" type="ORF">Esi_0105_0070</name>
</gene>
<dbReference type="PANTHER" id="PTHR12483">
    <property type="entry name" value="SOLUTE CARRIER FAMILY 31 COPPER TRANSPORTERS"/>
    <property type="match status" value="1"/>
</dbReference>
<dbReference type="eggNOG" id="ENOG502SB2P">
    <property type="taxonomic scope" value="Eukaryota"/>
</dbReference>
<dbReference type="Proteomes" id="UP000002630">
    <property type="component" value="Linkage Group LG30"/>
</dbReference>
<proteinExistence type="inferred from homology"/>
<dbReference type="OrthoDB" id="189577at2759"/>
<organism evidence="6 7">
    <name type="scientific">Ectocarpus siliculosus</name>
    <name type="common">Brown alga</name>
    <name type="synonym">Conferva siliculosa</name>
    <dbReference type="NCBI Taxonomy" id="2880"/>
    <lineage>
        <taxon>Eukaryota</taxon>
        <taxon>Sar</taxon>
        <taxon>Stramenopiles</taxon>
        <taxon>Ochrophyta</taxon>
        <taxon>PX clade</taxon>
        <taxon>Phaeophyceae</taxon>
        <taxon>Ectocarpales</taxon>
        <taxon>Ectocarpaceae</taxon>
        <taxon>Ectocarpus</taxon>
    </lineage>
</organism>
<dbReference type="EMBL" id="FN647737">
    <property type="protein sequence ID" value="CBJ28446.1"/>
    <property type="molecule type" value="Genomic_DNA"/>
</dbReference>
<feature type="transmembrane region" description="Helical" evidence="5">
    <location>
        <begin position="152"/>
        <end position="172"/>
    </location>
</feature>
<dbReference type="Pfam" id="PF04145">
    <property type="entry name" value="Ctr"/>
    <property type="match status" value="1"/>
</dbReference>
<dbReference type="InParanoid" id="D7FH71"/>
<keyword evidence="2 5" id="KW-0812">Transmembrane</keyword>
<dbReference type="GO" id="GO:0005375">
    <property type="term" value="F:copper ion transmembrane transporter activity"/>
    <property type="evidence" value="ECO:0007669"/>
    <property type="project" value="UniProtKB-UniRule"/>
</dbReference>
<dbReference type="InterPro" id="IPR007274">
    <property type="entry name" value="Cop_transporter"/>
</dbReference>
<protein>
    <recommendedName>
        <fullName evidence="5">Copper transport protein</fullName>
    </recommendedName>
</protein>
<comment type="similarity">
    <text evidence="5">Belongs to the copper transporter (Ctr) (TC 1.A.56) family. SLC31A subfamily.</text>
</comment>
<keyword evidence="4 5" id="KW-0472">Membrane</keyword>
<evidence type="ECO:0000256" key="5">
    <source>
        <dbReference type="RuleBase" id="RU367022"/>
    </source>
</evidence>
<evidence type="ECO:0000313" key="7">
    <source>
        <dbReference type="Proteomes" id="UP000002630"/>
    </source>
</evidence>
<dbReference type="OMA" id="RWRERTC"/>
<dbReference type="PANTHER" id="PTHR12483:SF27">
    <property type="entry name" value="COPPER TRANSPORT PROTEIN CTR1"/>
    <property type="match status" value="1"/>
</dbReference>
<keyword evidence="3 5" id="KW-1133">Transmembrane helix</keyword>
<name>D7FH71_ECTSI</name>
<keyword evidence="5" id="KW-0187">Copper transport</keyword>
<evidence type="ECO:0000256" key="3">
    <source>
        <dbReference type="ARBA" id="ARBA00022989"/>
    </source>
</evidence>
<keyword evidence="5" id="KW-0406">Ion transport</keyword>
<evidence type="ECO:0000313" key="6">
    <source>
        <dbReference type="EMBL" id="CBJ28446.1"/>
    </source>
</evidence>
<keyword evidence="7" id="KW-1185">Reference proteome</keyword>
<evidence type="ECO:0000256" key="2">
    <source>
        <dbReference type="ARBA" id="ARBA00022692"/>
    </source>
</evidence>
<dbReference type="AlphaFoldDB" id="D7FH71"/>